<evidence type="ECO:0000313" key="2">
    <source>
        <dbReference type="EMBL" id="CAG03785.1"/>
    </source>
</evidence>
<organism evidence="2">
    <name type="scientific">Tetraodon nigroviridis</name>
    <name type="common">Spotted green pufferfish</name>
    <name type="synonym">Chelonodon nigroviridis</name>
    <dbReference type="NCBI Taxonomy" id="99883"/>
    <lineage>
        <taxon>Eukaryota</taxon>
        <taxon>Metazoa</taxon>
        <taxon>Chordata</taxon>
        <taxon>Craniata</taxon>
        <taxon>Vertebrata</taxon>
        <taxon>Euteleostomi</taxon>
        <taxon>Actinopterygii</taxon>
        <taxon>Neopterygii</taxon>
        <taxon>Teleostei</taxon>
        <taxon>Neoteleostei</taxon>
        <taxon>Acanthomorphata</taxon>
        <taxon>Eupercaria</taxon>
        <taxon>Tetraodontiformes</taxon>
        <taxon>Tetradontoidea</taxon>
        <taxon>Tetraodontidae</taxon>
        <taxon>Tetraodon</taxon>
    </lineage>
</organism>
<dbReference type="GO" id="GO:0000339">
    <property type="term" value="F:RNA cap binding"/>
    <property type="evidence" value="ECO:0007669"/>
    <property type="project" value="InterPro"/>
</dbReference>
<name>Q4S6E7_TETNG</name>
<reference evidence="2" key="1">
    <citation type="journal article" date="2004" name="Nature">
        <title>Genome duplication in the teleost fish Tetraodon nigroviridis reveals the early vertebrate proto-karyotype.</title>
        <authorList>
            <person name="Jaillon O."/>
            <person name="Aury J.-M."/>
            <person name="Brunet F."/>
            <person name="Petit J.-L."/>
            <person name="Stange-Thomann N."/>
            <person name="Mauceli E."/>
            <person name="Bouneau L."/>
            <person name="Fischer C."/>
            <person name="Ozouf-Costaz C."/>
            <person name="Bernot A."/>
            <person name="Nicaud S."/>
            <person name="Jaffe D."/>
            <person name="Fisher S."/>
            <person name="Lutfalla G."/>
            <person name="Dossat C."/>
            <person name="Segurens B."/>
            <person name="Dasilva C."/>
            <person name="Salanoubat M."/>
            <person name="Levy M."/>
            <person name="Boudet N."/>
            <person name="Castellano S."/>
            <person name="Anthouard V."/>
            <person name="Jubin C."/>
            <person name="Castelli V."/>
            <person name="Katinka M."/>
            <person name="Vacherie B."/>
            <person name="Biemont C."/>
            <person name="Skalli Z."/>
            <person name="Cattolico L."/>
            <person name="Poulain J."/>
            <person name="De Berardinis V."/>
            <person name="Cruaud C."/>
            <person name="Duprat S."/>
            <person name="Brottier P."/>
            <person name="Coutanceau J.-P."/>
            <person name="Gouzy J."/>
            <person name="Parra G."/>
            <person name="Lardier G."/>
            <person name="Chapple C."/>
            <person name="McKernan K.J."/>
            <person name="McEwan P."/>
            <person name="Bosak S."/>
            <person name="Kellis M."/>
            <person name="Volff J.-N."/>
            <person name="Guigo R."/>
            <person name="Zody M.C."/>
            <person name="Mesirov J."/>
            <person name="Lindblad-Toh K."/>
            <person name="Birren B."/>
            <person name="Nusbaum C."/>
            <person name="Kahn D."/>
            <person name="Robinson-Rechavi M."/>
            <person name="Laudet V."/>
            <person name="Schachter V."/>
            <person name="Quetier F."/>
            <person name="Saurin W."/>
            <person name="Scarpelli C."/>
            <person name="Wincker P."/>
            <person name="Lander E.S."/>
            <person name="Weissenbach J."/>
            <person name="Roest Crollius H."/>
        </authorList>
    </citation>
    <scope>NUCLEOTIDE SEQUENCE [LARGE SCALE GENOMIC DNA]</scope>
</reference>
<reference evidence="2" key="2">
    <citation type="submission" date="2004-02" db="EMBL/GenBank/DDBJ databases">
        <authorList>
            <consortium name="Genoscope"/>
            <consortium name="Whitehead Institute Centre for Genome Research"/>
        </authorList>
    </citation>
    <scope>NUCLEOTIDE SEQUENCE</scope>
</reference>
<dbReference type="SMART" id="SM00684">
    <property type="entry name" value="DM15"/>
    <property type="match status" value="2"/>
</dbReference>
<comment type="caution">
    <text evidence="2">The sequence shown here is derived from an EMBL/GenBank/DDBJ whole genome shotgun (WGS) entry which is preliminary data.</text>
</comment>
<proteinExistence type="predicted"/>
<dbReference type="OrthoDB" id="340227at2759"/>
<feature type="non-terminal residue" evidence="2">
    <location>
        <position position="1"/>
    </location>
</feature>
<dbReference type="Pfam" id="PF21071">
    <property type="entry name" value="LARP1_HEAT"/>
    <property type="match status" value="2"/>
</dbReference>
<dbReference type="AlphaFoldDB" id="Q4S6E7"/>
<accession>Q4S6E7</accession>
<dbReference type="KEGG" id="tng:GSTEN00023325G001"/>
<feature type="region of interest" description="Disordered" evidence="1">
    <location>
        <begin position="1"/>
        <end position="21"/>
    </location>
</feature>
<dbReference type="GO" id="GO:0048255">
    <property type="term" value="P:mRNA stabilization"/>
    <property type="evidence" value="ECO:0007669"/>
    <property type="project" value="InterPro"/>
</dbReference>
<evidence type="ECO:0000256" key="1">
    <source>
        <dbReference type="SAM" id="MobiDB-lite"/>
    </source>
</evidence>
<gene>
    <name evidence="2" type="ORF">GSTENG00023325001</name>
</gene>
<sequence length="251" mass="29207">PLVSPYSSSNASPSEGAPLSGNYGCTPQSLPKFWHPSHEMLRDNGFTQQGYHKYRRRCLNERKRLGIGQSQEMNTLFRFWSFFLRDNFNRKMYEEFKQCAVEDAKENNRYGLECLFRFYSYGLEKRFRLDLFKDFQEETLKDFEKERGVPKCVSPGLPPGFCPPVLRGCHTNSVIVLAGMEATSKCDLDKLVLGIQMLATTLQNDPVSGQLYGLEKFWAFLKYSKIKNQPIDPKLQEHLRKFKNLEDFRVV</sequence>
<feature type="non-terminal residue" evidence="2">
    <location>
        <position position="251"/>
    </location>
</feature>
<feature type="compositionally biased region" description="Low complexity" evidence="1">
    <location>
        <begin position="1"/>
        <end position="14"/>
    </location>
</feature>
<dbReference type="EMBL" id="CAAE01014728">
    <property type="protein sequence ID" value="CAG03785.1"/>
    <property type="molecule type" value="Genomic_DNA"/>
</dbReference>
<dbReference type="InterPro" id="IPR006607">
    <property type="entry name" value="DM15"/>
</dbReference>
<protein>
    <submittedName>
        <fullName evidence="2">(spotted green pufferfish) hypothetical protein</fullName>
    </submittedName>
</protein>